<dbReference type="STRING" id="1754190.A0A1Y2ENA5"/>
<dbReference type="InterPro" id="IPR015943">
    <property type="entry name" value="WD40/YVTN_repeat-like_dom_sf"/>
</dbReference>
<protein>
    <recommendedName>
        <fullName evidence="5">WD40 repeat-like protein</fullName>
    </recommendedName>
</protein>
<dbReference type="PROSITE" id="PS50330">
    <property type="entry name" value="UIM"/>
    <property type="match status" value="1"/>
</dbReference>
<comment type="caution">
    <text evidence="3">The sequence shown here is derived from an EMBL/GenBank/DDBJ whole genome shotgun (WGS) entry which is preliminary data.</text>
</comment>
<gene>
    <name evidence="3" type="ORF">LY90DRAFT_503466</name>
</gene>
<proteinExistence type="predicted"/>
<dbReference type="EMBL" id="MCOG01000037">
    <property type="protein sequence ID" value="ORY72794.1"/>
    <property type="molecule type" value="Genomic_DNA"/>
</dbReference>
<evidence type="ECO:0000313" key="4">
    <source>
        <dbReference type="Proteomes" id="UP000193920"/>
    </source>
</evidence>
<keyword evidence="1" id="KW-0175">Coiled coil</keyword>
<dbReference type="InterPro" id="IPR036322">
    <property type="entry name" value="WD40_repeat_dom_sf"/>
</dbReference>
<dbReference type="SUPFAM" id="SSF50978">
    <property type="entry name" value="WD40 repeat-like"/>
    <property type="match status" value="1"/>
</dbReference>
<accession>A0A1Y2ENA5</accession>
<evidence type="ECO:0000256" key="1">
    <source>
        <dbReference type="SAM" id="Coils"/>
    </source>
</evidence>
<dbReference type="Proteomes" id="UP000193920">
    <property type="component" value="Unassembled WGS sequence"/>
</dbReference>
<organism evidence="3 4">
    <name type="scientific">Neocallimastix californiae</name>
    <dbReference type="NCBI Taxonomy" id="1754190"/>
    <lineage>
        <taxon>Eukaryota</taxon>
        <taxon>Fungi</taxon>
        <taxon>Fungi incertae sedis</taxon>
        <taxon>Chytridiomycota</taxon>
        <taxon>Chytridiomycota incertae sedis</taxon>
        <taxon>Neocallimastigomycetes</taxon>
        <taxon>Neocallimastigales</taxon>
        <taxon>Neocallimastigaceae</taxon>
        <taxon>Neocallimastix</taxon>
    </lineage>
</organism>
<evidence type="ECO:0000256" key="2">
    <source>
        <dbReference type="SAM" id="MobiDB-lite"/>
    </source>
</evidence>
<reference evidence="3 4" key="1">
    <citation type="submission" date="2016-08" db="EMBL/GenBank/DDBJ databases">
        <title>A Parts List for Fungal Cellulosomes Revealed by Comparative Genomics.</title>
        <authorList>
            <consortium name="DOE Joint Genome Institute"/>
            <person name="Haitjema C.H."/>
            <person name="Gilmore S.P."/>
            <person name="Henske J.K."/>
            <person name="Solomon K.V."/>
            <person name="De Groot R."/>
            <person name="Kuo A."/>
            <person name="Mondo S.J."/>
            <person name="Salamov A.A."/>
            <person name="Labutti K."/>
            <person name="Zhao Z."/>
            <person name="Chiniquy J."/>
            <person name="Barry K."/>
            <person name="Brewer H.M."/>
            <person name="Purvine S.O."/>
            <person name="Wright A.T."/>
            <person name="Boxma B."/>
            <person name="Van Alen T."/>
            <person name="Hackstein J.H."/>
            <person name="Baker S.E."/>
            <person name="Grigoriev I.V."/>
            <person name="O'Malley M.A."/>
        </authorList>
    </citation>
    <scope>NUCLEOTIDE SEQUENCE [LARGE SCALE GENOMIC DNA]</scope>
    <source>
        <strain evidence="3 4">G1</strain>
    </source>
</reference>
<feature type="coiled-coil region" evidence="1">
    <location>
        <begin position="194"/>
        <end position="221"/>
    </location>
</feature>
<sequence>MWYLGKVTEGRWREEFTTRMNLIDLWKRGKPNVLEYRYPSTGRTEHHHINLFGDFLPQPVSCVKINKKWTRTLFIHDGINILTSFRMLNLHEGPPTSILIDAFKIVTAGSDGKINIIDSLSCILIRIFYSRKSKNNQKNANEIHRNNVINCMEMDKYQICVSFGNNIKVWDFDTHRVKESTKKHKSSEILSLKLTKSKNNIEDYKTSYELLKKEKKQEKINSKNSKRFNGSINEVLTEEELMAYAMMLSMEQKEQVVSSTSNANDNTVDNNFELSSRPIESDQEEILKNYVNEQEKRDYLFASEIAKQDMLIGKINKNMEEEELSKSKGGKKGKNKNNKGKKKTNCIPLDEWEGNHEYYNYNNKASTISTTNTSHNKNFNNNKDLVDMDEEEYLNYVLQLSLHDK</sequence>
<evidence type="ECO:0008006" key="5">
    <source>
        <dbReference type="Google" id="ProtNLM"/>
    </source>
</evidence>
<dbReference type="InterPro" id="IPR003903">
    <property type="entry name" value="UIM_dom"/>
</dbReference>
<dbReference type="AlphaFoldDB" id="A0A1Y2ENA5"/>
<keyword evidence="4" id="KW-1185">Reference proteome</keyword>
<dbReference type="Gene3D" id="2.130.10.10">
    <property type="entry name" value="YVTN repeat-like/Quinoprotein amine dehydrogenase"/>
    <property type="match status" value="1"/>
</dbReference>
<name>A0A1Y2ENA5_9FUNG</name>
<evidence type="ECO:0000313" key="3">
    <source>
        <dbReference type="EMBL" id="ORY72794.1"/>
    </source>
</evidence>
<dbReference type="OrthoDB" id="2095648at2759"/>
<feature type="compositionally biased region" description="Basic residues" evidence="2">
    <location>
        <begin position="328"/>
        <end position="344"/>
    </location>
</feature>
<feature type="region of interest" description="Disordered" evidence="2">
    <location>
        <begin position="322"/>
        <end position="344"/>
    </location>
</feature>